<comment type="caution">
    <text evidence="2">The sequence shown here is derived from an EMBL/GenBank/DDBJ whole genome shotgun (WGS) entry which is preliminary data.</text>
</comment>
<feature type="non-terminal residue" evidence="2">
    <location>
        <position position="1"/>
    </location>
</feature>
<feature type="region of interest" description="Disordered" evidence="1">
    <location>
        <begin position="1"/>
        <end position="113"/>
    </location>
</feature>
<reference evidence="2" key="1">
    <citation type="journal article" date="2004" name="Nature">
        <title>Genome duplication in the teleost fish Tetraodon nigroviridis reveals the early vertebrate proto-karyotype.</title>
        <authorList>
            <person name="Jaillon O."/>
            <person name="Aury J.-M."/>
            <person name="Brunet F."/>
            <person name="Petit J.-L."/>
            <person name="Stange-Thomann N."/>
            <person name="Mauceli E."/>
            <person name="Bouneau L."/>
            <person name="Fischer C."/>
            <person name="Ozouf-Costaz C."/>
            <person name="Bernot A."/>
            <person name="Nicaud S."/>
            <person name="Jaffe D."/>
            <person name="Fisher S."/>
            <person name="Lutfalla G."/>
            <person name="Dossat C."/>
            <person name="Segurens B."/>
            <person name="Dasilva C."/>
            <person name="Salanoubat M."/>
            <person name="Levy M."/>
            <person name="Boudet N."/>
            <person name="Castellano S."/>
            <person name="Anthouard V."/>
            <person name="Jubin C."/>
            <person name="Castelli V."/>
            <person name="Katinka M."/>
            <person name="Vacherie B."/>
            <person name="Biemont C."/>
            <person name="Skalli Z."/>
            <person name="Cattolico L."/>
            <person name="Poulain J."/>
            <person name="De Berardinis V."/>
            <person name="Cruaud C."/>
            <person name="Duprat S."/>
            <person name="Brottier P."/>
            <person name="Coutanceau J.-P."/>
            <person name="Gouzy J."/>
            <person name="Parra G."/>
            <person name="Lardier G."/>
            <person name="Chapple C."/>
            <person name="McKernan K.J."/>
            <person name="McEwan P."/>
            <person name="Bosak S."/>
            <person name="Kellis M."/>
            <person name="Volff J.-N."/>
            <person name="Guigo R."/>
            <person name="Zody M.C."/>
            <person name="Mesirov J."/>
            <person name="Lindblad-Toh K."/>
            <person name="Birren B."/>
            <person name="Nusbaum C."/>
            <person name="Kahn D."/>
            <person name="Robinson-Rechavi M."/>
            <person name="Laudet V."/>
            <person name="Schachter V."/>
            <person name="Quetier F."/>
            <person name="Saurin W."/>
            <person name="Scarpelli C."/>
            <person name="Wincker P."/>
            <person name="Lander E.S."/>
            <person name="Weissenbach J."/>
            <person name="Roest Crollius H."/>
        </authorList>
    </citation>
    <scope>NUCLEOTIDE SEQUENCE [LARGE SCALE GENOMIC DNA]</scope>
</reference>
<evidence type="ECO:0000256" key="1">
    <source>
        <dbReference type="SAM" id="MobiDB-lite"/>
    </source>
</evidence>
<name>Q4TF27_TETNG</name>
<organism evidence="2">
    <name type="scientific">Tetraodon nigroviridis</name>
    <name type="common">Spotted green pufferfish</name>
    <name type="synonym">Chelonodon nigroviridis</name>
    <dbReference type="NCBI Taxonomy" id="99883"/>
    <lineage>
        <taxon>Eukaryota</taxon>
        <taxon>Metazoa</taxon>
        <taxon>Chordata</taxon>
        <taxon>Craniata</taxon>
        <taxon>Vertebrata</taxon>
        <taxon>Euteleostomi</taxon>
        <taxon>Actinopterygii</taxon>
        <taxon>Neopterygii</taxon>
        <taxon>Teleostei</taxon>
        <taxon>Neoteleostei</taxon>
        <taxon>Acanthomorphata</taxon>
        <taxon>Eupercaria</taxon>
        <taxon>Tetraodontiformes</taxon>
        <taxon>Tetradontoidea</taxon>
        <taxon>Tetraodontidae</taxon>
        <taxon>Tetraodon</taxon>
    </lineage>
</organism>
<accession>Q4TF27</accession>
<feature type="compositionally biased region" description="Basic and acidic residues" evidence="1">
    <location>
        <begin position="1"/>
        <end position="12"/>
    </location>
</feature>
<reference evidence="2" key="2">
    <citation type="submission" date="2004-02" db="EMBL/GenBank/DDBJ databases">
        <authorList>
            <consortium name="Genoscope"/>
            <consortium name="Whitehead Institute Centre for Genome Research"/>
        </authorList>
    </citation>
    <scope>NUCLEOTIDE SEQUENCE</scope>
</reference>
<feature type="compositionally biased region" description="Low complexity" evidence="1">
    <location>
        <begin position="33"/>
        <end position="43"/>
    </location>
</feature>
<dbReference type="EMBL" id="CAAE01004887">
    <property type="protein sequence ID" value="CAF88505.1"/>
    <property type="molecule type" value="Genomic_DNA"/>
</dbReference>
<evidence type="ECO:0000313" key="2">
    <source>
        <dbReference type="EMBL" id="CAF88505.1"/>
    </source>
</evidence>
<dbReference type="AlphaFoldDB" id="Q4TF27"/>
<sequence>TSELGVTEHIEGDPCVFVGAEAGVGPQHPPGDPGEAGPPAGRAEGAHPSAQDAQPHPGAAEQHQPQGDQRGRRQPGRRQQSTRHRLHRLTHVTEHGRQRQGSTHTLTHSHKHTHTRVDTVFFQRGVSPNIMTS</sequence>
<gene>
    <name evidence="2" type="ORF">GSTENG00001939001</name>
</gene>
<dbReference type="KEGG" id="tng:GSTEN00001939G001"/>
<protein>
    <submittedName>
        <fullName evidence="2">(spotted green pufferfish) hypothetical protein</fullName>
    </submittedName>
</protein>
<proteinExistence type="predicted"/>
<feature type="compositionally biased region" description="Basic residues" evidence="1">
    <location>
        <begin position="72"/>
        <end position="90"/>
    </location>
</feature>